<dbReference type="Gene3D" id="1.20.1280.50">
    <property type="match status" value="1"/>
</dbReference>
<comment type="caution">
    <text evidence="5">The sequence shown here is derived from an EMBL/GenBank/DDBJ whole genome shotgun (WGS) entry which is preliminary data.</text>
</comment>
<feature type="compositionally biased region" description="Gly residues" evidence="3">
    <location>
        <begin position="291"/>
        <end position="309"/>
    </location>
</feature>
<feature type="region of interest" description="Disordered" evidence="3">
    <location>
        <begin position="272"/>
        <end position="312"/>
    </location>
</feature>
<sequence>MLNEITSVTEGMPSGADDTPRILALPEDVLIRIVRFLGPQDVVIFGSVCKRFLGTATEDRLVWAPICRAIVGSNACTSPAAWGAPSFQRLYSRLLRLYGGLLAGPWLSRAEPLGSLLLAFPSPPHIVGGIVVSLRLAELGVTVVPVFRVSYDSATDGTIASCLRGGNTFGALLRRLRQEQLLFMVGGNEGEEAVGDVPEPKPVHPAELQLAYEVEEEVGGGDIQDNGAGRGAGVPEAAAADAVQPDEQGSAGAGVGAGIEVLDAAAGGFGGTPASSGAAPAGESAPRQHPGGRGVGSSEGGTWSAGGSGARRRPAYCCGPGGPQLAHFSFSCSAGCRHQEVEAVCRWAPAATVTRSVVQEQDAGITDSGSSGGSSGSGGGSTGGGSGGGGGGGGGDEVIDLDVLAAHSLEDRGNRVAMALRCLAVRNLTGPVSYSRLRPPEQRPDWGGCTPPLAGPATIAAVAAVAVASAAAAPAGPGLVRPHAVAAPVGAVGVPRGVPTGAAHPLVCVWRGTYGAHGIEFLQVQPAGPNVLVARKLTGDDNVPAGEISFRIFLDRPGAHATQRDKPFRLPPDYASRADVAGLGGLPGAPAGGAVAAGGAGGSGAAAVWVLDAFAAEGRVAGSGFDDPQWISAEAVVLGRHTFGVLWHDIRSFSVFRRVQLPRGYPV</sequence>
<gene>
    <name evidence="5" type="primary">PLESTB000017</name>
    <name evidence="5" type="ORF">PLESTB_000005400</name>
</gene>
<accession>A0A9W6EX33</accession>
<dbReference type="InterPro" id="IPR045048">
    <property type="entry name" value="FBXO31/39"/>
</dbReference>
<keyword evidence="6" id="KW-1185">Reference proteome</keyword>
<feature type="compositionally biased region" description="Low complexity" evidence="3">
    <location>
        <begin position="272"/>
        <end position="285"/>
    </location>
</feature>
<proteinExistence type="predicted"/>
<dbReference type="PROSITE" id="PS50181">
    <property type="entry name" value="FBOX"/>
    <property type="match status" value="1"/>
</dbReference>
<dbReference type="InterPro" id="IPR036047">
    <property type="entry name" value="F-box-like_dom_sf"/>
</dbReference>
<feature type="region of interest" description="Disordered" evidence="3">
    <location>
        <begin position="220"/>
        <end position="254"/>
    </location>
</feature>
<name>A0A9W6EX33_9CHLO</name>
<dbReference type="Proteomes" id="UP001165080">
    <property type="component" value="Unassembled WGS sequence"/>
</dbReference>
<comment type="pathway">
    <text evidence="1">Protein modification; protein ubiquitination.</text>
</comment>
<evidence type="ECO:0000256" key="2">
    <source>
        <dbReference type="ARBA" id="ARBA00022786"/>
    </source>
</evidence>
<feature type="region of interest" description="Disordered" evidence="3">
    <location>
        <begin position="361"/>
        <end position="394"/>
    </location>
</feature>
<keyword evidence="2" id="KW-0833">Ubl conjugation pathway</keyword>
<protein>
    <submittedName>
        <fullName evidence="5">F-box only protein 31, variant 2</fullName>
    </submittedName>
</protein>
<dbReference type="CDD" id="cd09917">
    <property type="entry name" value="F-box_SF"/>
    <property type="match status" value="1"/>
</dbReference>
<evidence type="ECO:0000256" key="1">
    <source>
        <dbReference type="ARBA" id="ARBA00004906"/>
    </source>
</evidence>
<evidence type="ECO:0000256" key="3">
    <source>
        <dbReference type="SAM" id="MobiDB-lite"/>
    </source>
</evidence>
<reference evidence="5 6" key="1">
    <citation type="journal article" date="2023" name="Commun. Biol.">
        <title>Reorganization of the ancestral sex-determining regions during the evolution of trioecy in Pleodorina starrii.</title>
        <authorList>
            <person name="Takahashi K."/>
            <person name="Suzuki S."/>
            <person name="Kawai-Toyooka H."/>
            <person name="Yamamoto K."/>
            <person name="Hamaji T."/>
            <person name="Ootsuki R."/>
            <person name="Yamaguchi H."/>
            <person name="Kawachi M."/>
            <person name="Higashiyama T."/>
            <person name="Nozaki H."/>
        </authorList>
    </citation>
    <scope>NUCLEOTIDE SEQUENCE [LARGE SCALE GENOMIC DNA]</scope>
    <source>
        <strain evidence="5 6">NIES-4479</strain>
    </source>
</reference>
<evidence type="ECO:0000259" key="4">
    <source>
        <dbReference type="PROSITE" id="PS50181"/>
    </source>
</evidence>
<dbReference type="InterPro" id="IPR001810">
    <property type="entry name" value="F-box_dom"/>
</dbReference>
<dbReference type="PANTHER" id="PTHR10706:SF130">
    <property type="entry name" value="F-BOX ONLY PROTEIN 31"/>
    <property type="match status" value="1"/>
</dbReference>
<evidence type="ECO:0000313" key="6">
    <source>
        <dbReference type="Proteomes" id="UP001165080"/>
    </source>
</evidence>
<dbReference type="Pfam" id="PF12937">
    <property type="entry name" value="F-box-like"/>
    <property type="match status" value="1"/>
</dbReference>
<organism evidence="5 6">
    <name type="scientific">Pleodorina starrii</name>
    <dbReference type="NCBI Taxonomy" id="330485"/>
    <lineage>
        <taxon>Eukaryota</taxon>
        <taxon>Viridiplantae</taxon>
        <taxon>Chlorophyta</taxon>
        <taxon>core chlorophytes</taxon>
        <taxon>Chlorophyceae</taxon>
        <taxon>CS clade</taxon>
        <taxon>Chlamydomonadales</taxon>
        <taxon>Volvocaceae</taxon>
        <taxon>Pleodorina</taxon>
    </lineage>
</organism>
<dbReference type="Pfam" id="PF12014">
    <property type="entry name" value="Cyclin_D1_bind"/>
    <property type="match status" value="1"/>
</dbReference>
<dbReference type="SUPFAM" id="SSF81383">
    <property type="entry name" value="F-box domain"/>
    <property type="match status" value="1"/>
</dbReference>
<feature type="compositionally biased region" description="Gly residues" evidence="3">
    <location>
        <begin position="370"/>
        <end position="394"/>
    </location>
</feature>
<dbReference type="AlphaFoldDB" id="A0A9W6EX33"/>
<dbReference type="EMBL" id="BRXU01000001">
    <property type="protein sequence ID" value="GLC47596.1"/>
    <property type="molecule type" value="Genomic_DNA"/>
</dbReference>
<evidence type="ECO:0000313" key="5">
    <source>
        <dbReference type="EMBL" id="GLC47596.1"/>
    </source>
</evidence>
<feature type="compositionally biased region" description="Low complexity" evidence="3">
    <location>
        <begin position="233"/>
        <end position="248"/>
    </location>
</feature>
<dbReference type="PANTHER" id="PTHR10706">
    <property type="entry name" value="F-BOX FAMILY PROTEIN"/>
    <property type="match status" value="1"/>
</dbReference>
<feature type="domain" description="F-box" evidence="4">
    <location>
        <begin position="19"/>
        <end position="66"/>
    </location>
</feature>